<dbReference type="Gramene" id="ABO94180">
    <property type="protein sequence ID" value="ABO94180"/>
    <property type="gene ID" value="OSTLU_28992"/>
</dbReference>
<protein>
    <recommendedName>
        <fullName evidence="1">DUF7726 domain-containing protein</fullName>
    </recommendedName>
</protein>
<feature type="domain" description="DUF7726" evidence="1">
    <location>
        <begin position="31"/>
        <end position="99"/>
    </location>
</feature>
<dbReference type="PANTHER" id="PTHR42339:SF1">
    <property type="entry name" value="HISTONE H1"/>
    <property type="match status" value="1"/>
</dbReference>
<dbReference type="KEGG" id="olu:OSTLU_28992"/>
<gene>
    <name evidence="2" type="ORF">OSTLU_28992</name>
</gene>
<organism evidence="2 3">
    <name type="scientific">Ostreococcus lucimarinus (strain CCE9901)</name>
    <dbReference type="NCBI Taxonomy" id="436017"/>
    <lineage>
        <taxon>Eukaryota</taxon>
        <taxon>Viridiplantae</taxon>
        <taxon>Chlorophyta</taxon>
        <taxon>Mamiellophyceae</taxon>
        <taxon>Mamiellales</taxon>
        <taxon>Bathycoccaceae</taxon>
        <taxon>Ostreococcus</taxon>
    </lineage>
</organism>
<sequence>MPRNRNAVARPPGYDDLLDAYDDETRGVRATNPTTLRTKIRKFLAEFDVSVTSFQALLGVNSNSFGKFMAGHYKNKWRAMENGTYAAADYFFWREKKMKSQSVGATLRARDAGAGSSGISARSPLASTMNRHVGGLPNSAVIPARDSCGAANAKANSRGKLPDVSDVEIDGETWLTPGEVRKEISDLNRRYKFSSVELARAAECATGVQPGAPVNRFLAKGGEFGGDQMDCYDPLARFCEKMRIFEKRPKSNKRQALEIDHARRQEQLKSTPFFALLPPSATKPFLGLDGTKKHLMPSGMGFAKDSLGRLVIMDL</sequence>
<dbReference type="Proteomes" id="UP000001568">
    <property type="component" value="Chromosome 1"/>
</dbReference>
<evidence type="ECO:0000259" key="1">
    <source>
        <dbReference type="Pfam" id="PF24852"/>
    </source>
</evidence>
<name>A4RRE8_OSTLU</name>
<dbReference type="GeneID" id="4999487"/>
<accession>A4RRE8</accession>
<dbReference type="Pfam" id="PF24852">
    <property type="entry name" value="DUF7726"/>
    <property type="match status" value="1"/>
</dbReference>
<dbReference type="OMA" id="KWRAMEN"/>
<proteinExistence type="predicted"/>
<dbReference type="AlphaFoldDB" id="A4RRE8"/>
<dbReference type="OrthoDB" id="2592504at2759"/>
<keyword evidence="3" id="KW-1185">Reference proteome</keyword>
<evidence type="ECO:0000313" key="3">
    <source>
        <dbReference type="Proteomes" id="UP000001568"/>
    </source>
</evidence>
<dbReference type="EMBL" id="CP000581">
    <property type="protein sequence ID" value="ABO94180.1"/>
    <property type="molecule type" value="Genomic_DNA"/>
</dbReference>
<dbReference type="RefSeq" id="XP_001415888.1">
    <property type="nucleotide sequence ID" value="XM_001415851.1"/>
</dbReference>
<reference evidence="2 3" key="1">
    <citation type="journal article" date="2007" name="Proc. Natl. Acad. Sci. U.S.A.">
        <title>The tiny eukaryote Ostreococcus provides genomic insights into the paradox of plankton speciation.</title>
        <authorList>
            <person name="Palenik B."/>
            <person name="Grimwood J."/>
            <person name="Aerts A."/>
            <person name="Rouze P."/>
            <person name="Salamov A."/>
            <person name="Putnam N."/>
            <person name="Dupont C."/>
            <person name="Jorgensen R."/>
            <person name="Derelle E."/>
            <person name="Rombauts S."/>
            <person name="Zhou K."/>
            <person name="Otillar R."/>
            <person name="Merchant S.S."/>
            <person name="Podell S."/>
            <person name="Gaasterland T."/>
            <person name="Napoli C."/>
            <person name="Gendler K."/>
            <person name="Manuell A."/>
            <person name="Tai V."/>
            <person name="Vallon O."/>
            <person name="Piganeau G."/>
            <person name="Jancek S."/>
            <person name="Heijde M."/>
            <person name="Jabbari K."/>
            <person name="Bowler C."/>
            <person name="Lohr M."/>
            <person name="Robbens S."/>
            <person name="Werner G."/>
            <person name="Dubchak I."/>
            <person name="Pazour G.J."/>
            <person name="Ren Q."/>
            <person name="Paulsen I."/>
            <person name="Delwiche C."/>
            <person name="Schmutz J."/>
            <person name="Rokhsar D."/>
            <person name="Van de Peer Y."/>
            <person name="Moreau H."/>
            <person name="Grigoriev I.V."/>
        </authorList>
    </citation>
    <scope>NUCLEOTIDE SEQUENCE [LARGE SCALE GENOMIC DNA]</scope>
    <source>
        <strain evidence="2 3">CCE9901</strain>
    </source>
</reference>
<dbReference type="HOGENOM" id="CLU_883936_0_0_1"/>
<dbReference type="PANTHER" id="PTHR42339">
    <property type="entry name" value="HISTONE H1"/>
    <property type="match status" value="1"/>
</dbReference>
<evidence type="ECO:0000313" key="2">
    <source>
        <dbReference type="EMBL" id="ABO94180.1"/>
    </source>
</evidence>
<dbReference type="InterPro" id="IPR056143">
    <property type="entry name" value="DUF7726"/>
</dbReference>